<gene>
    <name evidence="2" type="ORF">NKR23_g8743</name>
</gene>
<evidence type="ECO:0000313" key="2">
    <source>
        <dbReference type="EMBL" id="KAJ9138226.1"/>
    </source>
</evidence>
<dbReference type="AlphaFoldDB" id="A0AA38VFH4"/>
<evidence type="ECO:0000259" key="1">
    <source>
        <dbReference type="Pfam" id="PF03417"/>
    </source>
</evidence>
<dbReference type="Proteomes" id="UP001174694">
    <property type="component" value="Unassembled WGS sequence"/>
</dbReference>
<comment type="caution">
    <text evidence="2">The sequence shown here is derived from an EMBL/GenBank/DDBJ whole genome shotgun (WGS) entry which is preliminary data.</text>
</comment>
<sequence length="354" mass="38008">MLHIHCSGSPFEVGQQHGGAAREHIRRTLVFYRDYFLSKSGLRWPDAVAAAERFQAGLARHCPHLVEEMKGIADGAGVDFADILALNVRTEISMGLGLPSDGCTSLFYKPSDSHAILAQNWDWETAQQMNLVTLHIASRGDLPAISMITEAGIIGKIGLNGSGVGVCLNAIRARGVDFERLPVHIALRLVLECRSREQAVATLTTAGVAASCHILVADAGDAIGLECSHVDMVGLPARGGIYTHTNHWLVQHSGPGGPITESVFLQDSVPRLARLNSLIKIDRGKKSLVNVKGIEKMLEDEDNFPGSINKATSSTSSAATLFSVVMDLDNRRANVRIGRPTEAVESFTLQAACS</sequence>
<dbReference type="PANTHER" id="PTHR34180:SF1">
    <property type="entry name" value="BETA-ALANYL-DOPAMINE_CARCININE HYDROLASE"/>
    <property type="match status" value="1"/>
</dbReference>
<dbReference type="Pfam" id="PF03417">
    <property type="entry name" value="AAT"/>
    <property type="match status" value="1"/>
</dbReference>
<keyword evidence="3" id="KW-1185">Reference proteome</keyword>
<protein>
    <submittedName>
        <fullName evidence="2">Acyl-coenzyme A</fullName>
    </submittedName>
</protein>
<name>A0AA38VFH4_9PEZI</name>
<organism evidence="2 3">
    <name type="scientific">Pleurostoma richardsiae</name>
    <dbReference type="NCBI Taxonomy" id="41990"/>
    <lineage>
        <taxon>Eukaryota</taxon>
        <taxon>Fungi</taxon>
        <taxon>Dikarya</taxon>
        <taxon>Ascomycota</taxon>
        <taxon>Pezizomycotina</taxon>
        <taxon>Sordariomycetes</taxon>
        <taxon>Sordariomycetidae</taxon>
        <taxon>Calosphaeriales</taxon>
        <taxon>Pleurostomataceae</taxon>
        <taxon>Pleurostoma</taxon>
    </lineage>
</organism>
<feature type="domain" description="Peptidase C45 hydrolase" evidence="1">
    <location>
        <begin position="113"/>
        <end position="341"/>
    </location>
</feature>
<proteinExistence type="predicted"/>
<dbReference type="NCBIfam" id="NF040521">
    <property type="entry name" value="C45_proenzyme"/>
    <property type="match status" value="1"/>
</dbReference>
<reference evidence="2" key="1">
    <citation type="submission" date="2022-07" db="EMBL/GenBank/DDBJ databases">
        <title>Fungi with potential for degradation of polypropylene.</title>
        <authorList>
            <person name="Gostincar C."/>
        </authorList>
    </citation>
    <scope>NUCLEOTIDE SEQUENCE</scope>
    <source>
        <strain evidence="2">EXF-13308</strain>
    </source>
</reference>
<dbReference type="InterPro" id="IPR047801">
    <property type="entry name" value="Peptidase_C45"/>
</dbReference>
<dbReference type="EMBL" id="JANBVO010000031">
    <property type="protein sequence ID" value="KAJ9138226.1"/>
    <property type="molecule type" value="Genomic_DNA"/>
</dbReference>
<dbReference type="Gene3D" id="3.60.60.10">
    <property type="entry name" value="Penicillin V Acylase, Chain A"/>
    <property type="match status" value="1"/>
</dbReference>
<dbReference type="Gene3D" id="1.10.10.2120">
    <property type="match status" value="1"/>
</dbReference>
<dbReference type="PANTHER" id="PTHR34180">
    <property type="entry name" value="PEPTIDASE C45"/>
    <property type="match status" value="1"/>
</dbReference>
<evidence type="ECO:0000313" key="3">
    <source>
        <dbReference type="Proteomes" id="UP001174694"/>
    </source>
</evidence>
<dbReference type="InterPro" id="IPR005079">
    <property type="entry name" value="Peptidase_C45_hydrolase"/>
</dbReference>
<accession>A0AA38VFH4</accession>
<dbReference type="InterPro" id="IPR047794">
    <property type="entry name" value="C45_proenzyme-like"/>
</dbReference>